<keyword evidence="3" id="KW-1185">Reference proteome</keyword>
<gene>
    <name evidence="2" type="ORF">SAMN05421771_1618</name>
</gene>
<dbReference type="NCBIfam" id="TIGR03435">
    <property type="entry name" value="Soli_TIGR03435"/>
    <property type="match status" value="1"/>
</dbReference>
<dbReference type="OrthoDB" id="108420at2"/>
<dbReference type="Pfam" id="PF12543">
    <property type="entry name" value="DUF3738"/>
    <property type="match status" value="1"/>
</dbReference>
<accession>A0A1I6M0N9</accession>
<proteinExistence type="predicted"/>
<dbReference type="InterPro" id="IPR017801">
    <property type="entry name" value="DUF3738"/>
</dbReference>
<protein>
    <submittedName>
        <fullName evidence="2">Soil-associated protein, TIGR03435 family</fullName>
    </submittedName>
</protein>
<reference evidence="2 3" key="1">
    <citation type="submission" date="2016-10" db="EMBL/GenBank/DDBJ databases">
        <authorList>
            <person name="de Groot N.N."/>
        </authorList>
    </citation>
    <scope>NUCLEOTIDE SEQUENCE [LARGE SCALE GENOMIC DNA]</scope>
    <source>
        <strain evidence="2 3">DSM 21001</strain>
    </source>
</reference>
<feature type="signal peptide" evidence="1">
    <location>
        <begin position="1"/>
        <end position="24"/>
    </location>
</feature>
<evidence type="ECO:0000256" key="1">
    <source>
        <dbReference type="SAM" id="SignalP"/>
    </source>
</evidence>
<organism evidence="2 3">
    <name type="scientific">Granulicella pectinivorans</name>
    <dbReference type="NCBI Taxonomy" id="474950"/>
    <lineage>
        <taxon>Bacteria</taxon>
        <taxon>Pseudomonadati</taxon>
        <taxon>Acidobacteriota</taxon>
        <taxon>Terriglobia</taxon>
        <taxon>Terriglobales</taxon>
        <taxon>Acidobacteriaceae</taxon>
        <taxon>Granulicella</taxon>
    </lineage>
</organism>
<name>A0A1I6M0N9_9BACT</name>
<feature type="chain" id="PRO_5011522078" evidence="1">
    <location>
        <begin position="25"/>
        <end position="271"/>
    </location>
</feature>
<keyword evidence="1" id="KW-0732">Signal</keyword>
<sequence length="271" mass="29735">MMRNGLARKIVMGTMLAISPAAWAQDASAERLSYDVISVKPNTSGSGGMRIMVTPDGFAAENVSLHMLMSTAFQINSELIVGLPKWSDSDRFDVKAKVAEEDLPALKKMEPKDRIQIVQSIVAERFKVVVHREKREWPTYDLVVAKSGLKMKEAKPDDTYANGIKGPDGKGNGGMMRMGRGTMTGQGIPIENMTRALSSLTQRTVVDKTGLKENYDFELKWTPDDAPAGSTEENGESIFTAVQEQLGLRLDASKGMVETLIVDHVEKPSED</sequence>
<dbReference type="Proteomes" id="UP000199024">
    <property type="component" value="Unassembled WGS sequence"/>
</dbReference>
<dbReference type="EMBL" id="FOZL01000001">
    <property type="protein sequence ID" value="SFS09271.1"/>
    <property type="molecule type" value="Genomic_DNA"/>
</dbReference>
<dbReference type="AlphaFoldDB" id="A0A1I6M0N9"/>
<dbReference type="STRING" id="474950.SAMN05421771_1618"/>
<evidence type="ECO:0000313" key="3">
    <source>
        <dbReference type="Proteomes" id="UP000199024"/>
    </source>
</evidence>
<evidence type="ECO:0000313" key="2">
    <source>
        <dbReference type="EMBL" id="SFS09271.1"/>
    </source>
</evidence>